<feature type="region of interest" description="Disordered" evidence="1">
    <location>
        <begin position="75"/>
        <end position="103"/>
    </location>
</feature>
<dbReference type="EMBL" id="BGPR01013326">
    <property type="protein sequence ID" value="GBN60161.1"/>
    <property type="molecule type" value="Genomic_DNA"/>
</dbReference>
<reference evidence="2 3" key="1">
    <citation type="journal article" date="2019" name="Sci. Rep.">
        <title>Orb-weaving spider Araneus ventricosus genome elucidates the spidroin gene catalogue.</title>
        <authorList>
            <person name="Kono N."/>
            <person name="Nakamura H."/>
            <person name="Ohtoshi R."/>
            <person name="Moran D.A.P."/>
            <person name="Shinohara A."/>
            <person name="Yoshida Y."/>
            <person name="Fujiwara M."/>
            <person name="Mori M."/>
            <person name="Tomita M."/>
            <person name="Arakawa K."/>
        </authorList>
    </citation>
    <scope>NUCLEOTIDE SEQUENCE [LARGE SCALE GENOMIC DNA]</scope>
</reference>
<dbReference type="AlphaFoldDB" id="A0A4Y2Q9T0"/>
<proteinExistence type="predicted"/>
<name>A0A4Y2Q9T0_ARAVE</name>
<protein>
    <submittedName>
        <fullName evidence="2">Uncharacterized protein</fullName>
    </submittedName>
</protein>
<evidence type="ECO:0000256" key="1">
    <source>
        <dbReference type="SAM" id="MobiDB-lite"/>
    </source>
</evidence>
<feature type="non-terminal residue" evidence="2">
    <location>
        <position position="103"/>
    </location>
</feature>
<feature type="region of interest" description="Disordered" evidence="1">
    <location>
        <begin position="1"/>
        <end position="28"/>
    </location>
</feature>
<sequence length="103" mass="11523">MRLPAVLSAPNEIKPFPSPPKCSGISRFHNDRHRDFQTRNFRSHHQLRHPNADPAVQLRPVGGAHDGAVEELLDAAEGTADEKPKKRRTGRISVGRSTRICKQ</sequence>
<comment type="caution">
    <text evidence="2">The sequence shown here is derived from an EMBL/GenBank/DDBJ whole genome shotgun (WGS) entry which is preliminary data.</text>
</comment>
<gene>
    <name evidence="2" type="ORF">AVEN_250039_1</name>
</gene>
<evidence type="ECO:0000313" key="2">
    <source>
        <dbReference type="EMBL" id="GBN60161.1"/>
    </source>
</evidence>
<dbReference type="Proteomes" id="UP000499080">
    <property type="component" value="Unassembled WGS sequence"/>
</dbReference>
<organism evidence="2 3">
    <name type="scientific">Araneus ventricosus</name>
    <name type="common">Orbweaver spider</name>
    <name type="synonym">Epeira ventricosa</name>
    <dbReference type="NCBI Taxonomy" id="182803"/>
    <lineage>
        <taxon>Eukaryota</taxon>
        <taxon>Metazoa</taxon>
        <taxon>Ecdysozoa</taxon>
        <taxon>Arthropoda</taxon>
        <taxon>Chelicerata</taxon>
        <taxon>Arachnida</taxon>
        <taxon>Araneae</taxon>
        <taxon>Araneomorphae</taxon>
        <taxon>Entelegynae</taxon>
        <taxon>Araneoidea</taxon>
        <taxon>Araneidae</taxon>
        <taxon>Araneus</taxon>
    </lineage>
</organism>
<evidence type="ECO:0000313" key="3">
    <source>
        <dbReference type="Proteomes" id="UP000499080"/>
    </source>
</evidence>
<keyword evidence="3" id="KW-1185">Reference proteome</keyword>
<accession>A0A4Y2Q9T0</accession>